<keyword evidence="2" id="KW-1185">Reference proteome</keyword>
<accession>A0A1T4WZ13</accession>
<dbReference type="InterPro" id="IPR005358">
    <property type="entry name" value="Puta_zinc/iron-chelating_dom"/>
</dbReference>
<dbReference type="EMBL" id="FUYC01000005">
    <property type="protein sequence ID" value="SKA82397.1"/>
    <property type="molecule type" value="Genomic_DNA"/>
</dbReference>
<dbReference type="Proteomes" id="UP000190027">
    <property type="component" value="Unassembled WGS sequence"/>
</dbReference>
<evidence type="ECO:0000313" key="1">
    <source>
        <dbReference type="EMBL" id="SKA82397.1"/>
    </source>
</evidence>
<reference evidence="1 2" key="1">
    <citation type="submission" date="2017-02" db="EMBL/GenBank/DDBJ databases">
        <authorList>
            <person name="Peterson S.W."/>
        </authorList>
    </citation>
    <scope>NUCLEOTIDE SEQUENCE [LARGE SCALE GENOMIC DNA]</scope>
    <source>
        <strain evidence="1 2">DSM 16080</strain>
    </source>
</reference>
<sequence>MTDSKNNTECRRCGICCSKGGPALHDQDASLVGGVLPMEQLLTLRVGEMVMDQPLGKVVPLVEEIIKIRSAPGSTACMLYDDAAKTCAVYENRPAECRELLCENDERLKAMYDKDRLCRRDLLPEGHPLLEIVEDHDRRCSPRKLTSLARRVVSGEEQALEELGEILAYDANLRELVPEKSGLPAEAMDFLLGRSLDLVLAGIGLEVHHEQGRTVLRKSPVRL</sequence>
<dbReference type="RefSeq" id="WP_078717113.1">
    <property type="nucleotide sequence ID" value="NZ_FUYC01000005.1"/>
</dbReference>
<gene>
    <name evidence="1" type="ORF">SAMN02745704_01550</name>
</gene>
<evidence type="ECO:0000313" key="2">
    <source>
        <dbReference type="Proteomes" id="UP000190027"/>
    </source>
</evidence>
<protein>
    <submittedName>
        <fullName evidence="1">Putative zinc-or iron-chelating domain-containing protein</fullName>
    </submittedName>
</protein>
<dbReference type="Pfam" id="PF03692">
    <property type="entry name" value="CxxCxxCC"/>
    <property type="match status" value="1"/>
</dbReference>
<dbReference type="AlphaFoldDB" id="A0A1T4WZ13"/>
<dbReference type="STRING" id="1121449.SAMN02745704_01550"/>
<proteinExistence type="predicted"/>
<organism evidence="1 2">
    <name type="scientific">Paucidesulfovibrio gracilis DSM 16080</name>
    <dbReference type="NCBI Taxonomy" id="1121449"/>
    <lineage>
        <taxon>Bacteria</taxon>
        <taxon>Pseudomonadati</taxon>
        <taxon>Thermodesulfobacteriota</taxon>
        <taxon>Desulfovibrionia</taxon>
        <taxon>Desulfovibrionales</taxon>
        <taxon>Desulfovibrionaceae</taxon>
        <taxon>Paucidesulfovibrio</taxon>
    </lineage>
</organism>
<name>A0A1T4WZ13_9BACT</name>
<dbReference type="OrthoDB" id="9780934at2"/>